<protein>
    <submittedName>
        <fullName evidence="1">Lipoprotein</fullName>
    </submittedName>
</protein>
<reference evidence="1 2" key="1">
    <citation type="journal article" date="2006" name="Proc. Natl. Acad. Sci. U.S.A.">
        <title>Evolution of sensory complexity recorded in a myxobacterial genome.</title>
        <authorList>
            <person name="Goldman B.S."/>
            <person name="Nierman W.C."/>
            <person name="Kaiser D."/>
            <person name="Slater S.C."/>
            <person name="Durkin A.S."/>
            <person name="Eisen J.A."/>
            <person name="Ronning C.M."/>
            <person name="Barbazuk W.B."/>
            <person name="Blanchard M."/>
            <person name="Field C."/>
            <person name="Halling C."/>
            <person name="Hinkle G."/>
            <person name="Iartchuk O."/>
            <person name="Kim H.S."/>
            <person name="Mackenzie C."/>
            <person name="Madupu R."/>
            <person name="Miller N."/>
            <person name="Shvartsbeyn A."/>
            <person name="Sullivan S.A."/>
            <person name="Vaudin M."/>
            <person name="Wiegand R."/>
            <person name="Kaplan H.B."/>
        </authorList>
    </citation>
    <scope>NUCLEOTIDE SEQUENCE [LARGE SCALE GENOMIC DNA]</scope>
    <source>
        <strain evidence="2">DK1622</strain>
    </source>
</reference>
<keyword evidence="1" id="KW-0449">Lipoprotein</keyword>
<evidence type="ECO:0000313" key="1">
    <source>
        <dbReference type="EMBL" id="ABF90020.1"/>
    </source>
</evidence>
<dbReference type="EMBL" id="CP000113">
    <property type="protein sequence ID" value="ABF90020.1"/>
    <property type="molecule type" value="Genomic_DNA"/>
</dbReference>
<evidence type="ECO:0000313" key="2">
    <source>
        <dbReference type="Proteomes" id="UP000002402"/>
    </source>
</evidence>
<name>Q1CY20_MYXXD</name>
<dbReference type="EnsemblBacteria" id="ABF90020">
    <property type="protein sequence ID" value="ABF90020"/>
    <property type="gene ID" value="MXAN_6581"/>
</dbReference>
<dbReference type="KEGG" id="mxa:MXAN_6581"/>
<dbReference type="HOGENOM" id="CLU_181494_0_0_7"/>
<dbReference type="AlphaFoldDB" id="Q1CY20"/>
<dbReference type="Proteomes" id="UP000002402">
    <property type="component" value="Chromosome"/>
</dbReference>
<keyword evidence="2" id="KW-1185">Reference proteome</keyword>
<sequence length="99" mass="10206">MKGGRPMNRTDFASHAPHGTFRHLLVLALLAWSGGCAVEDPVARVRVADGGTGTFSTDDDEALLLGEDDLELALPDCAEVEPDAGSGVACEDSGTPDAP</sequence>
<accession>Q1CY20</accession>
<proteinExistence type="predicted"/>
<organism evidence="1 2">
    <name type="scientific">Myxococcus xanthus (strain DK1622)</name>
    <dbReference type="NCBI Taxonomy" id="246197"/>
    <lineage>
        <taxon>Bacteria</taxon>
        <taxon>Pseudomonadati</taxon>
        <taxon>Myxococcota</taxon>
        <taxon>Myxococcia</taxon>
        <taxon>Myxococcales</taxon>
        <taxon>Cystobacterineae</taxon>
        <taxon>Myxococcaceae</taxon>
        <taxon>Myxococcus</taxon>
    </lineage>
</organism>
<gene>
    <name evidence="1" type="ordered locus">MXAN_6581</name>
</gene>